<name>A0A9D2L5Y6_9FIRM</name>
<organism evidence="2 3">
    <name type="scientific">Candidatus Enterocloster faecavium</name>
    <dbReference type="NCBI Taxonomy" id="2838560"/>
    <lineage>
        <taxon>Bacteria</taxon>
        <taxon>Bacillati</taxon>
        <taxon>Bacillota</taxon>
        <taxon>Clostridia</taxon>
        <taxon>Lachnospirales</taxon>
        <taxon>Lachnospiraceae</taxon>
        <taxon>Enterocloster</taxon>
    </lineage>
</organism>
<accession>A0A9D2L5Y6</accession>
<protein>
    <submittedName>
        <fullName evidence="2">DUF2953 domain-containing protein</fullName>
    </submittedName>
</protein>
<gene>
    <name evidence="2" type="ORF">H9716_01600</name>
</gene>
<reference evidence="2" key="2">
    <citation type="submission" date="2021-04" db="EMBL/GenBank/DDBJ databases">
        <authorList>
            <person name="Gilroy R."/>
        </authorList>
    </citation>
    <scope>NUCLEOTIDE SEQUENCE</scope>
    <source>
        <strain evidence="2">CHK188-4685</strain>
    </source>
</reference>
<feature type="transmembrane region" description="Helical" evidence="1">
    <location>
        <begin position="6"/>
        <end position="33"/>
    </location>
</feature>
<keyword evidence="1" id="KW-0812">Transmembrane</keyword>
<evidence type="ECO:0000313" key="3">
    <source>
        <dbReference type="Proteomes" id="UP000886804"/>
    </source>
</evidence>
<comment type="caution">
    <text evidence="2">The sequence shown here is derived from an EMBL/GenBank/DDBJ whole genome shotgun (WGS) entry which is preliminary data.</text>
</comment>
<dbReference type="EMBL" id="DWYS01000019">
    <property type="protein sequence ID" value="HJB06541.1"/>
    <property type="molecule type" value="Genomic_DNA"/>
</dbReference>
<keyword evidence="1" id="KW-1133">Transmembrane helix</keyword>
<dbReference type="AlphaFoldDB" id="A0A9D2L5Y6"/>
<dbReference type="Proteomes" id="UP000886804">
    <property type="component" value="Unassembled WGS sequence"/>
</dbReference>
<proteinExistence type="predicted"/>
<reference evidence="2" key="1">
    <citation type="journal article" date="2021" name="PeerJ">
        <title>Extensive microbial diversity within the chicken gut microbiome revealed by metagenomics and culture.</title>
        <authorList>
            <person name="Gilroy R."/>
            <person name="Ravi A."/>
            <person name="Getino M."/>
            <person name="Pursley I."/>
            <person name="Horton D.L."/>
            <person name="Alikhan N.F."/>
            <person name="Baker D."/>
            <person name="Gharbi K."/>
            <person name="Hall N."/>
            <person name="Watson M."/>
            <person name="Adriaenssens E.M."/>
            <person name="Foster-Nyarko E."/>
            <person name="Jarju S."/>
            <person name="Secka A."/>
            <person name="Antonio M."/>
            <person name="Oren A."/>
            <person name="Chaudhuri R.R."/>
            <person name="La Ragione R."/>
            <person name="Hildebrand F."/>
            <person name="Pallen M.J."/>
        </authorList>
    </citation>
    <scope>NUCLEOTIDE SEQUENCE</scope>
    <source>
        <strain evidence="2">CHK188-4685</strain>
    </source>
</reference>
<evidence type="ECO:0000313" key="2">
    <source>
        <dbReference type="EMBL" id="HJB06541.1"/>
    </source>
</evidence>
<keyword evidence="1" id="KW-0472">Membrane</keyword>
<evidence type="ECO:0000256" key="1">
    <source>
        <dbReference type="SAM" id="Phobius"/>
    </source>
</evidence>
<sequence length="292" mass="33827">MVHVLLLILKIIGILLLVLLGLVLAVLLCVLFVPVRYRIQGSRHGKLQASGQVSWLLHAVSFRARYQKEELDLRLKLFGITLWPRKKKEKKKERKEPEKEDGREVLLSEPVPAPDIVDSFELPPSDQQVSSEPAPGFFHRIFIRIRRFLTGFLEKVQKIKFSILGICDKLKDIKNTVGSLLSWFQDESNQKNIRFLADCLKQVFKHIFPKKGTLRLVFGFEDPSSTGQVLAWVSPFYPLYGRVLTLQPVFDRAVLEGEGDVKGRIRLFTLLRIGFRIRRNREVWSMLKKLRQ</sequence>